<gene>
    <name evidence="3" type="primary">LOC101856365</name>
</gene>
<feature type="compositionally biased region" description="Basic and acidic residues" evidence="1">
    <location>
        <begin position="188"/>
        <end position="206"/>
    </location>
</feature>
<evidence type="ECO:0000313" key="3">
    <source>
        <dbReference type="RefSeq" id="XP_005104113.1"/>
    </source>
</evidence>
<organism evidence="2 3">
    <name type="scientific">Aplysia californica</name>
    <name type="common">California sea hare</name>
    <dbReference type="NCBI Taxonomy" id="6500"/>
    <lineage>
        <taxon>Eukaryota</taxon>
        <taxon>Metazoa</taxon>
        <taxon>Spiralia</taxon>
        <taxon>Lophotrochozoa</taxon>
        <taxon>Mollusca</taxon>
        <taxon>Gastropoda</taxon>
        <taxon>Heterobranchia</taxon>
        <taxon>Euthyneura</taxon>
        <taxon>Tectipleura</taxon>
        <taxon>Aplysiida</taxon>
        <taxon>Aplysioidea</taxon>
        <taxon>Aplysiidae</taxon>
        <taxon>Aplysia</taxon>
    </lineage>
</organism>
<name>A0ABM0JXV7_APLCA</name>
<feature type="compositionally biased region" description="Polar residues" evidence="1">
    <location>
        <begin position="137"/>
        <end position="147"/>
    </location>
</feature>
<evidence type="ECO:0000256" key="1">
    <source>
        <dbReference type="SAM" id="MobiDB-lite"/>
    </source>
</evidence>
<evidence type="ECO:0000313" key="2">
    <source>
        <dbReference type="Proteomes" id="UP000694888"/>
    </source>
</evidence>
<proteinExistence type="predicted"/>
<dbReference type="GeneID" id="101856365"/>
<accession>A0ABM0JXV7</accession>
<reference evidence="3" key="1">
    <citation type="submission" date="2025-08" db="UniProtKB">
        <authorList>
            <consortium name="RefSeq"/>
        </authorList>
    </citation>
    <scope>IDENTIFICATION</scope>
</reference>
<feature type="region of interest" description="Disordered" evidence="1">
    <location>
        <begin position="34"/>
        <end position="206"/>
    </location>
</feature>
<dbReference type="Proteomes" id="UP000694888">
    <property type="component" value="Unplaced"/>
</dbReference>
<protein>
    <submittedName>
        <fullName evidence="3">Uncharacterized protein LOC101856365</fullName>
    </submittedName>
</protein>
<feature type="region of interest" description="Disordered" evidence="1">
    <location>
        <begin position="237"/>
        <end position="256"/>
    </location>
</feature>
<feature type="compositionally biased region" description="Polar residues" evidence="1">
    <location>
        <begin position="50"/>
        <end position="66"/>
    </location>
</feature>
<dbReference type="RefSeq" id="XP_005104113.1">
    <property type="nucleotide sequence ID" value="XM_005104056.3"/>
</dbReference>
<keyword evidence="2" id="KW-1185">Reference proteome</keyword>
<feature type="compositionally biased region" description="Low complexity" evidence="1">
    <location>
        <begin position="108"/>
        <end position="126"/>
    </location>
</feature>
<sequence>MKDRLSPVQTETLTVRVNVLDDLEPTVIAENDCLENDASDVESRSHELTTSKTARSSVSTNGSFSQHLAADDETERSHSFLESPEIVVNTDAEPGPRGSGEVTSSLTSAADDGSSRWSSSLSQQESNPGGPRRSEQHSLVTSCSGETASPVEPPAPSDTQDAPPNTPVELYFSQPRPPCHDFLTSGLDGDRKCPQTDDVTGRHHHVDKSVREFEETDVKALWKVLRGEKGASLVVRGGKSKEGKKEKGGKRGGNKDLEQINGMERMLSCIKYVSSVSVDRTDPIYRHLDASATHHHYCFTFLLSKEKFQA</sequence>